<sequence length="430" mass="47513">MNMNTSCSSSSSSPRLFATKCQTYKSPLLSFSTPNRRRSRARRNRKSNGSTYDHTDGNLLTISTSSPAGAEDQSLSLTLDIHRISYLANSRFQLFIDSGKDAFSDLQTLIALDDNRRVVVSCRKSTMQFVGGVVLLGFVFGIAIRVVVKLGSAFKGNFQARPKLVVRRDRSLGGKEVVVAVDSIRSSPSSIASGQVSPSNSVPRNVKLRAHNNLPKWWPTSLPSQSLEVDKEDYQREANSIVRAIVDNRTSGKDITDNDIIQLRRVCRISGVQVSIEPTNTRDSFYRTSIDFVLNACSRAPWESSSVEICGEDAREFIAGLAENIRLAKIDAARMVSAAVAARTRSWFLQAWALEIQGKQSESVAELSKICLIHRIFPPAEYSAEMEMVARGLEKLMKLEERQSLLKTFVGMCCSEDSQRSAAEALGLVN</sequence>
<feature type="region of interest" description="Disordered" evidence="1">
    <location>
        <begin position="28"/>
        <end position="70"/>
    </location>
</feature>
<protein>
    <submittedName>
        <fullName evidence="3">Uncharacterized protein</fullName>
    </submittedName>
</protein>
<keyword evidence="2" id="KW-0472">Membrane</keyword>
<keyword evidence="4" id="KW-1185">Reference proteome</keyword>
<accession>A0A6D2K1V4</accession>
<dbReference type="AlphaFoldDB" id="A0A6D2K1V4"/>
<evidence type="ECO:0000313" key="3">
    <source>
        <dbReference type="EMBL" id="CAA7050448.1"/>
    </source>
</evidence>
<organism evidence="3 4">
    <name type="scientific">Microthlaspi erraticum</name>
    <dbReference type="NCBI Taxonomy" id="1685480"/>
    <lineage>
        <taxon>Eukaryota</taxon>
        <taxon>Viridiplantae</taxon>
        <taxon>Streptophyta</taxon>
        <taxon>Embryophyta</taxon>
        <taxon>Tracheophyta</taxon>
        <taxon>Spermatophyta</taxon>
        <taxon>Magnoliopsida</taxon>
        <taxon>eudicotyledons</taxon>
        <taxon>Gunneridae</taxon>
        <taxon>Pentapetalae</taxon>
        <taxon>rosids</taxon>
        <taxon>malvids</taxon>
        <taxon>Brassicales</taxon>
        <taxon>Brassicaceae</taxon>
        <taxon>Coluteocarpeae</taxon>
        <taxon>Microthlaspi</taxon>
    </lineage>
</organism>
<feature type="compositionally biased region" description="Basic residues" evidence="1">
    <location>
        <begin position="35"/>
        <end position="46"/>
    </location>
</feature>
<evidence type="ECO:0000256" key="1">
    <source>
        <dbReference type="SAM" id="MobiDB-lite"/>
    </source>
</evidence>
<dbReference type="PANTHER" id="PTHR35830">
    <property type="entry name" value="OS05G0299200 PROTEIN"/>
    <property type="match status" value="1"/>
</dbReference>
<keyword evidence="2" id="KW-0812">Transmembrane</keyword>
<comment type="caution">
    <text evidence="3">The sequence shown here is derived from an EMBL/GenBank/DDBJ whole genome shotgun (WGS) entry which is preliminary data.</text>
</comment>
<evidence type="ECO:0000313" key="4">
    <source>
        <dbReference type="Proteomes" id="UP000467841"/>
    </source>
</evidence>
<name>A0A6D2K1V4_9BRAS</name>
<proteinExistence type="predicted"/>
<dbReference type="PANTHER" id="PTHR35830:SF1">
    <property type="entry name" value="OS05G0299200 PROTEIN"/>
    <property type="match status" value="1"/>
</dbReference>
<dbReference type="Proteomes" id="UP000467841">
    <property type="component" value="Unassembled WGS sequence"/>
</dbReference>
<dbReference type="EMBL" id="CACVBM020001451">
    <property type="protein sequence ID" value="CAA7050448.1"/>
    <property type="molecule type" value="Genomic_DNA"/>
</dbReference>
<reference evidence="3" key="1">
    <citation type="submission" date="2020-01" db="EMBL/GenBank/DDBJ databases">
        <authorList>
            <person name="Mishra B."/>
        </authorList>
    </citation>
    <scope>NUCLEOTIDE SEQUENCE [LARGE SCALE GENOMIC DNA]</scope>
</reference>
<evidence type="ECO:0000256" key="2">
    <source>
        <dbReference type="SAM" id="Phobius"/>
    </source>
</evidence>
<dbReference type="OrthoDB" id="1898167at2759"/>
<keyword evidence="2" id="KW-1133">Transmembrane helix</keyword>
<feature type="compositionally biased region" description="Polar residues" evidence="1">
    <location>
        <begin position="58"/>
        <end position="70"/>
    </location>
</feature>
<feature type="transmembrane region" description="Helical" evidence="2">
    <location>
        <begin position="129"/>
        <end position="148"/>
    </location>
</feature>
<gene>
    <name evidence="3" type="ORF">MERR_LOCUS37683</name>
</gene>